<evidence type="ECO:0000313" key="2">
    <source>
        <dbReference type="EMBL" id="TNN39533.1"/>
    </source>
</evidence>
<reference evidence="2 3" key="1">
    <citation type="submission" date="2019-03" db="EMBL/GenBank/DDBJ databases">
        <title>First draft genome of Liparis tanakae, snailfish: a comprehensive survey of snailfish specific genes.</title>
        <authorList>
            <person name="Kim W."/>
            <person name="Song I."/>
            <person name="Jeong J.-H."/>
            <person name="Kim D."/>
            <person name="Kim S."/>
            <person name="Ryu S."/>
            <person name="Song J.Y."/>
            <person name="Lee S.K."/>
        </authorList>
    </citation>
    <scope>NUCLEOTIDE SEQUENCE [LARGE SCALE GENOMIC DNA]</scope>
    <source>
        <tissue evidence="2">Muscle</tissue>
    </source>
</reference>
<evidence type="ECO:0000313" key="3">
    <source>
        <dbReference type="Proteomes" id="UP000314294"/>
    </source>
</evidence>
<gene>
    <name evidence="2" type="ORF">EYF80_050309</name>
</gene>
<dbReference type="Proteomes" id="UP000314294">
    <property type="component" value="Unassembled WGS sequence"/>
</dbReference>
<keyword evidence="3" id="KW-1185">Reference proteome</keyword>
<dbReference type="AlphaFoldDB" id="A0A4Z2FFJ6"/>
<sequence>MERSAGWSGPRVFETALWRTDRKVFSARERRPLLFWSGGSQRMETLGPDSSDGSIRLHPSRSAGAAHSATSARNCFLATTTRLFLSVLEERQEAEHVGRDAGSDLE</sequence>
<accession>A0A4Z2FFJ6</accession>
<organism evidence="2 3">
    <name type="scientific">Liparis tanakae</name>
    <name type="common">Tanaka's snailfish</name>
    <dbReference type="NCBI Taxonomy" id="230148"/>
    <lineage>
        <taxon>Eukaryota</taxon>
        <taxon>Metazoa</taxon>
        <taxon>Chordata</taxon>
        <taxon>Craniata</taxon>
        <taxon>Vertebrata</taxon>
        <taxon>Euteleostomi</taxon>
        <taxon>Actinopterygii</taxon>
        <taxon>Neopterygii</taxon>
        <taxon>Teleostei</taxon>
        <taxon>Neoteleostei</taxon>
        <taxon>Acanthomorphata</taxon>
        <taxon>Eupercaria</taxon>
        <taxon>Perciformes</taxon>
        <taxon>Cottioidei</taxon>
        <taxon>Cottales</taxon>
        <taxon>Liparidae</taxon>
        <taxon>Liparis</taxon>
    </lineage>
</organism>
<dbReference type="EMBL" id="SRLO01001272">
    <property type="protein sequence ID" value="TNN39533.1"/>
    <property type="molecule type" value="Genomic_DNA"/>
</dbReference>
<comment type="caution">
    <text evidence="2">The sequence shown here is derived from an EMBL/GenBank/DDBJ whole genome shotgun (WGS) entry which is preliminary data.</text>
</comment>
<feature type="region of interest" description="Disordered" evidence="1">
    <location>
        <begin position="45"/>
        <end position="69"/>
    </location>
</feature>
<name>A0A4Z2FFJ6_9TELE</name>
<evidence type="ECO:0000256" key="1">
    <source>
        <dbReference type="SAM" id="MobiDB-lite"/>
    </source>
</evidence>
<protein>
    <submittedName>
        <fullName evidence="2">Uncharacterized protein</fullName>
    </submittedName>
</protein>
<proteinExistence type="predicted"/>